<feature type="transmembrane region" description="Helical" evidence="8">
    <location>
        <begin position="117"/>
        <end position="146"/>
    </location>
</feature>
<proteinExistence type="inferred from homology"/>
<evidence type="ECO:0000256" key="7">
    <source>
        <dbReference type="ARBA" id="ARBA00034125"/>
    </source>
</evidence>
<evidence type="ECO:0000259" key="9">
    <source>
        <dbReference type="Pfam" id="PF12821"/>
    </source>
</evidence>
<evidence type="ECO:0000256" key="2">
    <source>
        <dbReference type="ARBA" id="ARBA00022475"/>
    </source>
</evidence>
<keyword evidence="4 8" id="KW-0812">Transmembrane</keyword>
<dbReference type="PANTHER" id="PTHR34390">
    <property type="entry name" value="UPF0442 PROTEIN YJJB-RELATED"/>
    <property type="match status" value="1"/>
</dbReference>
<dbReference type="RefSeq" id="WP_180308304.1">
    <property type="nucleotide sequence ID" value="NZ_CP058952.1"/>
</dbReference>
<dbReference type="KEGG" id="cfon:HZU75_06310"/>
<dbReference type="InterPro" id="IPR050539">
    <property type="entry name" value="ThrE_Dicarb/AminoAcid_Exp"/>
</dbReference>
<keyword evidence="11" id="KW-1185">Reference proteome</keyword>
<comment type="similarity">
    <text evidence="7">Belongs to the ThrE exporter (TC 2.A.79) family.</text>
</comment>
<evidence type="ECO:0000256" key="1">
    <source>
        <dbReference type="ARBA" id="ARBA00004651"/>
    </source>
</evidence>
<sequence>MNTWLLELWAAPAALGFALLFNVPPRTLWMCGALAIAGHACRKLVMVGGGDIVLGTLCAGLLIGLIAEWWGAHKDEPAAIFAITAAIPMVPGKYMYKAVHGLLGIATLPYGADGSALLVKAGVSGITACMIVIALAFGVAAPMLLWPRTPHH</sequence>
<dbReference type="Proteomes" id="UP000510822">
    <property type="component" value="Chromosome"/>
</dbReference>
<name>A0A7D5V9B0_9NEIS</name>
<dbReference type="Pfam" id="PF12821">
    <property type="entry name" value="ThrE_2"/>
    <property type="match status" value="1"/>
</dbReference>
<protein>
    <submittedName>
        <fullName evidence="10">Threonine/serine exporter family protein</fullName>
    </submittedName>
</protein>
<accession>A0A7D5V9B0</accession>
<evidence type="ECO:0000313" key="10">
    <source>
        <dbReference type="EMBL" id="QLI81174.1"/>
    </source>
</evidence>
<evidence type="ECO:0000256" key="6">
    <source>
        <dbReference type="ARBA" id="ARBA00023136"/>
    </source>
</evidence>
<gene>
    <name evidence="10" type="ORF">HZU75_06310</name>
</gene>
<dbReference type="PANTHER" id="PTHR34390:SF1">
    <property type="entry name" value="SUCCINATE TRANSPORTER SUBUNIT YJJB-RELATED"/>
    <property type="match status" value="1"/>
</dbReference>
<feature type="transmembrane region" description="Helical" evidence="8">
    <location>
        <begin position="44"/>
        <end position="66"/>
    </location>
</feature>
<organism evidence="10 11">
    <name type="scientific">Chitinibacter fontanus</name>
    <dbReference type="NCBI Taxonomy" id="1737446"/>
    <lineage>
        <taxon>Bacteria</taxon>
        <taxon>Pseudomonadati</taxon>
        <taxon>Pseudomonadota</taxon>
        <taxon>Betaproteobacteria</taxon>
        <taxon>Neisseriales</taxon>
        <taxon>Chitinibacteraceae</taxon>
        <taxon>Chitinibacter</taxon>
    </lineage>
</organism>
<keyword evidence="2" id="KW-1003">Cell membrane</keyword>
<evidence type="ECO:0000313" key="11">
    <source>
        <dbReference type="Proteomes" id="UP000510822"/>
    </source>
</evidence>
<keyword evidence="6 8" id="KW-0472">Membrane</keyword>
<evidence type="ECO:0000256" key="5">
    <source>
        <dbReference type="ARBA" id="ARBA00022989"/>
    </source>
</evidence>
<dbReference type="EMBL" id="CP058952">
    <property type="protein sequence ID" value="QLI81174.1"/>
    <property type="molecule type" value="Genomic_DNA"/>
</dbReference>
<evidence type="ECO:0000256" key="8">
    <source>
        <dbReference type="SAM" id="Phobius"/>
    </source>
</evidence>
<keyword evidence="5 8" id="KW-1133">Transmembrane helix</keyword>
<keyword evidence="3" id="KW-0997">Cell inner membrane</keyword>
<feature type="transmembrane region" description="Helical" evidence="8">
    <location>
        <begin position="6"/>
        <end position="23"/>
    </location>
</feature>
<dbReference type="GO" id="GO:0015744">
    <property type="term" value="P:succinate transport"/>
    <property type="evidence" value="ECO:0007669"/>
    <property type="project" value="TreeGrafter"/>
</dbReference>
<dbReference type="AlphaFoldDB" id="A0A7D5V9B0"/>
<evidence type="ECO:0000256" key="3">
    <source>
        <dbReference type="ARBA" id="ARBA00022519"/>
    </source>
</evidence>
<dbReference type="InterPro" id="IPR024528">
    <property type="entry name" value="ThrE_2"/>
</dbReference>
<evidence type="ECO:0000256" key="4">
    <source>
        <dbReference type="ARBA" id="ARBA00022692"/>
    </source>
</evidence>
<dbReference type="GO" id="GO:0005886">
    <property type="term" value="C:plasma membrane"/>
    <property type="evidence" value="ECO:0007669"/>
    <property type="project" value="UniProtKB-SubCell"/>
</dbReference>
<feature type="domain" description="Threonine/Serine exporter ThrE" evidence="9">
    <location>
        <begin position="9"/>
        <end position="143"/>
    </location>
</feature>
<reference evidence="10 11" key="1">
    <citation type="journal article" date="2016" name="Int. J. Syst. Evol. Microbiol.">
        <title>Chitinibacter fontanus sp. nov., isolated from a spring.</title>
        <authorList>
            <person name="Sheu S.Y."/>
            <person name="Li Y.S."/>
            <person name="Young C.C."/>
            <person name="Chen W.M."/>
        </authorList>
    </citation>
    <scope>NUCLEOTIDE SEQUENCE [LARGE SCALE GENOMIC DNA]</scope>
    <source>
        <strain evidence="10 11">STM-7</strain>
    </source>
</reference>
<comment type="subcellular location">
    <subcellularLocation>
        <location evidence="1">Cell membrane</location>
        <topology evidence="1">Multi-pass membrane protein</topology>
    </subcellularLocation>
</comment>